<evidence type="ECO:0000313" key="3">
    <source>
        <dbReference type="Proteomes" id="UP000784294"/>
    </source>
</evidence>
<name>A0A3S5CVN1_9PLAT</name>
<evidence type="ECO:0000313" key="2">
    <source>
        <dbReference type="EMBL" id="VEL43399.1"/>
    </source>
</evidence>
<keyword evidence="1" id="KW-1133">Transmembrane helix</keyword>
<sequence length="96" mass="10410">MVDPITLYPATSHRANYTSSVHLPLLLTEASFNQQAPASCPGTDAESLGLFVADSETLLCKVIFSRLDKLEETGSDKGYIGLLLTLVFCLYSINVI</sequence>
<accession>A0A3S5CVN1</accession>
<dbReference type="AlphaFoldDB" id="A0A3S5CVN1"/>
<protein>
    <submittedName>
        <fullName evidence="2">Uncharacterized protein</fullName>
    </submittedName>
</protein>
<organism evidence="2 3">
    <name type="scientific">Protopolystoma xenopodis</name>
    <dbReference type="NCBI Taxonomy" id="117903"/>
    <lineage>
        <taxon>Eukaryota</taxon>
        <taxon>Metazoa</taxon>
        <taxon>Spiralia</taxon>
        <taxon>Lophotrochozoa</taxon>
        <taxon>Platyhelminthes</taxon>
        <taxon>Monogenea</taxon>
        <taxon>Polyopisthocotylea</taxon>
        <taxon>Polystomatidea</taxon>
        <taxon>Polystomatidae</taxon>
        <taxon>Protopolystoma</taxon>
    </lineage>
</organism>
<gene>
    <name evidence="2" type="ORF">PXEA_LOCUS36839</name>
</gene>
<dbReference type="Proteomes" id="UP000784294">
    <property type="component" value="Unassembled WGS sequence"/>
</dbReference>
<keyword evidence="1" id="KW-0472">Membrane</keyword>
<reference evidence="2" key="1">
    <citation type="submission" date="2018-11" db="EMBL/GenBank/DDBJ databases">
        <authorList>
            <consortium name="Pathogen Informatics"/>
        </authorList>
    </citation>
    <scope>NUCLEOTIDE SEQUENCE</scope>
</reference>
<keyword evidence="1" id="KW-0812">Transmembrane</keyword>
<feature type="transmembrane region" description="Helical" evidence="1">
    <location>
        <begin position="78"/>
        <end position="95"/>
    </location>
</feature>
<dbReference type="EMBL" id="CAAALY010281053">
    <property type="protein sequence ID" value="VEL43399.1"/>
    <property type="molecule type" value="Genomic_DNA"/>
</dbReference>
<proteinExistence type="predicted"/>
<evidence type="ECO:0000256" key="1">
    <source>
        <dbReference type="SAM" id="Phobius"/>
    </source>
</evidence>
<comment type="caution">
    <text evidence="2">The sequence shown here is derived from an EMBL/GenBank/DDBJ whole genome shotgun (WGS) entry which is preliminary data.</text>
</comment>
<keyword evidence="3" id="KW-1185">Reference proteome</keyword>